<keyword evidence="1 7" id="KW-0240">DNA-directed RNA polymerase</keyword>
<dbReference type="GO" id="GO:0003677">
    <property type="term" value="F:DNA binding"/>
    <property type="evidence" value="ECO:0007669"/>
    <property type="project" value="UniProtKB-UniRule"/>
</dbReference>
<keyword evidence="3 7" id="KW-0548">Nucleotidyltransferase</keyword>
<keyword evidence="4 7" id="KW-0479">Metal-binding</keyword>
<keyword evidence="7" id="KW-0460">Magnesium</keyword>
<dbReference type="HAMAP" id="MF_01322">
    <property type="entry name" value="RNApol_bact_RpoC"/>
    <property type="match status" value="1"/>
</dbReference>
<dbReference type="AlphaFoldDB" id="A0A857NCQ4"/>
<feature type="binding site" evidence="7">
    <location>
        <position position="952"/>
    </location>
    <ligand>
        <name>Zn(2+)</name>
        <dbReference type="ChEBI" id="CHEBI:29105"/>
        <label>2</label>
    </ligand>
</feature>
<dbReference type="CDD" id="cd02655">
    <property type="entry name" value="RNAP_beta'_C"/>
    <property type="match status" value="1"/>
</dbReference>
<evidence type="ECO:0000259" key="10">
    <source>
        <dbReference type="SMART" id="SM00663"/>
    </source>
</evidence>
<dbReference type="InterPro" id="IPR007080">
    <property type="entry name" value="RNA_pol_Rpb1_1"/>
</dbReference>
<feature type="domain" description="RNA polymerase N-terminal" evidence="10">
    <location>
        <begin position="322"/>
        <end position="602"/>
    </location>
</feature>
<gene>
    <name evidence="7" type="primary">rpoC</name>
    <name evidence="11" type="ORF">MICH65_0300</name>
</gene>
<evidence type="ECO:0000256" key="4">
    <source>
        <dbReference type="ARBA" id="ARBA00022723"/>
    </source>
</evidence>
<dbReference type="Gene3D" id="1.10.150.390">
    <property type="match status" value="1"/>
</dbReference>
<feature type="binding site" evidence="7">
    <location>
        <position position="79"/>
    </location>
    <ligand>
        <name>Zn(2+)</name>
        <dbReference type="ChEBI" id="CHEBI:29105"/>
        <label>1</label>
    </ligand>
</feature>
<comment type="cofactor">
    <cofactor evidence="7">
        <name>Mg(2+)</name>
        <dbReference type="ChEBI" id="CHEBI:18420"/>
    </cofactor>
    <text evidence="7">Binds 1 Mg(2+) ion per subunit.</text>
</comment>
<evidence type="ECO:0000256" key="5">
    <source>
        <dbReference type="ARBA" id="ARBA00023163"/>
    </source>
</evidence>
<dbReference type="EMBL" id="CP047901">
    <property type="protein sequence ID" value="QHO63281.1"/>
    <property type="molecule type" value="Genomic_DNA"/>
</dbReference>
<protein>
    <recommendedName>
        <fullName evidence="7">DNA-directed RNA polymerase subunit beta'</fullName>
        <shortName evidence="7">RNAP subunit beta'</shortName>
        <ecNumber evidence="7">2.7.7.6</ecNumber>
    </recommendedName>
    <alternativeName>
        <fullName evidence="7">RNA polymerase subunit beta'</fullName>
    </alternativeName>
    <alternativeName>
        <fullName evidence="7">Transcriptase subunit beta'</fullName>
    </alternativeName>
</protein>
<dbReference type="SUPFAM" id="SSF64484">
    <property type="entry name" value="beta and beta-prime subunits of DNA dependent RNA-polymerase"/>
    <property type="match status" value="1"/>
</dbReference>
<dbReference type="NCBIfam" id="TIGR02386">
    <property type="entry name" value="rpoC_TIGR"/>
    <property type="match status" value="1"/>
</dbReference>
<dbReference type="InterPro" id="IPR045867">
    <property type="entry name" value="DNA-dir_RpoC_beta_prime"/>
</dbReference>
<comment type="catalytic activity">
    <reaction evidence="6 7 8">
        <text>RNA(n) + a ribonucleoside 5'-triphosphate = RNA(n+1) + diphosphate</text>
        <dbReference type="Rhea" id="RHEA:21248"/>
        <dbReference type="Rhea" id="RHEA-COMP:14527"/>
        <dbReference type="Rhea" id="RHEA-COMP:17342"/>
        <dbReference type="ChEBI" id="CHEBI:33019"/>
        <dbReference type="ChEBI" id="CHEBI:61557"/>
        <dbReference type="ChEBI" id="CHEBI:140395"/>
        <dbReference type="EC" id="2.7.7.6"/>
    </reaction>
</comment>
<proteinExistence type="inferred from homology"/>
<dbReference type="InterPro" id="IPR038120">
    <property type="entry name" value="Rpb1_funnel_sf"/>
</dbReference>
<evidence type="ECO:0000256" key="1">
    <source>
        <dbReference type="ARBA" id="ARBA00022478"/>
    </source>
</evidence>
<evidence type="ECO:0000256" key="6">
    <source>
        <dbReference type="ARBA" id="ARBA00048552"/>
    </source>
</evidence>
<dbReference type="Proteomes" id="UP000463983">
    <property type="component" value="Chromosome"/>
</dbReference>
<dbReference type="Gene3D" id="2.40.50.100">
    <property type="match status" value="1"/>
</dbReference>
<dbReference type="Gene3D" id="1.10.132.30">
    <property type="match status" value="1"/>
</dbReference>
<dbReference type="SMART" id="SM00663">
    <property type="entry name" value="RPOLA_N"/>
    <property type="match status" value="1"/>
</dbReference>
<dbReference type="Gene3D" id="1.10.274.100">
    <property type="entry name" value="RNA polymerase Rpb1, domain 3"/>
    <property type="match status" value="1"/>
</dbReference>
<dbReference type="PANTHER" id="PTHR19376:SF54">
    <property type="entry name" value="DNA-DIRECTED RNA POLYMERASE SUBUNIT BETA"/>
    <property type="match status" value="1"/>
</dbReference>
<dbReference type="InterPro" id="IPR007081">
    <property type="entry name" value="RNA_pol_Rpb1_5"/>
</dbReference>
<dbReference type="InterPro" id="IPR006592">
    <property type="entry name" value="RNA_pol_N"/>
</dbReference>
<dbReference type="Gene3D" id="4.10.860.120">
    <property type="entry name" value="RNA polymerase II, clamp domain"/>
    <property type="match status" value="1"/>
</dbReference>
<reference evidence="12" key="1">
    <citation type="journal article" date="2020" name="Microorganisms">
        <title>Complete Genome of a Member of a New Bacterial Lineage in the Microgenomates Group Reveals an Unusual Nucleotide Composition Disparity Between Two Strands of DNA and Limited Metabolic Potential.</title>
        <authorList>
            <person name="Kadnikov V.V."/>
            <person name="Mardanov A.V."/>
            <person name="Beletsky A.V."/>
            <person name="Karnachuk O.V."/>
            <person name="Ravin N.V."/>
        </authorList>
    </citation>
    <scope>NUCLEOTIDE SEQUENCE [LARGE SCALE GENOMIC DNA]</scope>
</reference>
<dbReference type="KEGG" id="caqa:MICH65_0300"/>
<dbReference type="Pfam" id="PF04998">
    <property type="entry name" value="RNA_pol_Rpb1_5"/>
    <property type="match status" value="1"/>
</dbReference>
<feature type="binding site" evidence="7">
    <location>
        <position position="82"/>
    </location>
    <ligand>
        <name>Zn(2+)</name>
        <dbReference type="ChEBI" id="CHEBI:29105"/>
        <label>1</label>
    </ligand>
</feature>
<dbReference type="InterPro" id="IPR044893">
    <property type="entry name" value="RNA_pol_Rpb1_clamp_domain"/>
</dbReference>
<comment type="subunit">
    <text evidence="7">The RNAP catalytic core consists of 2 alpha, 1 beta, 1 beta' and 1 omega subunit. When a sigma factor is associated with the core the holoenzyme is formed, which can initiate transcription.</text>
</comment>
<evidence type="ECO:0000313" key="11">
    <source>
        <dbReference type="EMBL" id="QHO63281.1"/>
    </source>
</evidence>
<evidence type="ECO:0000256" key="3">
    <source>
        <dbReference type="ARBA" id="ARBA00022695"/>
    </source>
</evidence>
<dbReference type="GO" id="GO:0006351">
    <property type="term" value="P:DNA-templated transcription"/>
    <property type="evidence" value="ECO:0007669"/>
    <property type="project" value="UniProtKB-UniRule"/>
</dbReference>
<dbReference type="GO" id="GO:0003899">
    <property type="term" value="F:DNA-directed RNA polymerase activity"/>
    <property type="evidence" value="ECO:0007669"/>
    <property type="project" value="UniProtKB-UniRule"/>
</dbReference>
<feature type="binding site" evidence="7">
    <location>
        <position position="549"/>
    </location>
    <ligand>
        <name>Mg(2+)</name>
        <dbReference type="ChEBI" id="CHEBI:18420"/>
    </ligand>
</feature>
<evidence type="ECO:0000256" key="8">
    <source>
        <dbReference type="RuleBase" id="RU004279"/>
    </source>
</evidence>
<evidence type="ECO:0000313" key="12">
    <source>
        <dbReference type="Proteomes" id="UP000463983"/>
    </source>
</evidence>
<sequence length="1243" mass="138416">MTNNLKNLMDFQGLQIKLASPEEIKSWSHGEVTKPETINYRTLKPEKDGLFCERIFGPTKDWECYCGKYKRIRYRGIVCDKCGVEVTLSRVRRERMGHISLAAPVAHVWYFKGTPSTLSLLLNISPKKLASVVYFSRYLVLNVDKDEKQNALKKLEDARQAQKDQIKSDADQQIETIKSEGKTQVETLRRSISNKDEKNLKTESAKLETKKKIAATREQMVAEQTVTDNIYDTIESLVKQIETNSVLTEDEYLKLVDYDAASFLTVGMGAEALLEAVKKVNLEELANKLKTIIKDGSVGKKLKATKRLKVVMGLINASVSPEWMIFRQLPVIPPDLRPMVQLSGGRFATSDLNDLYRRVINRNNRLKHLLSLGAPEIILRNEKRMLQEAVDALIDSPQSLASRRTRRTKPLKSLSEMLKGKQGRFRQNLLGKRVDYSGRSVIVVGPELSLNQCGIPKDMALEMFKPFVMRELIAKGLAPNVKSAKNLIEHRIPEVYDILEEITKNHPVLLNRAPTLHKLSILAFNPVLIEGSAIRLHPAVTDGFNADFDGDQMAVHVPLTKKAQEEARNQMLPQHNLLKPSVGKPVAIPAKKEMAIGVYYLTSIEENQEANQDTIYADPKEVLLAYNIGLLHLRQPVQLRLNGKVIITTPGRIIFNEVVPQEFGYINETITSSTIKSLFARSIKELGSDRVVKLIDDIKDIGFEAGTISGLSFAISDNELYQKKQAVIQQGNQQVAQVEQNYAQGLITDQERRRLSNEVWMRITDELSDLTWETFRPGNPIRLIIETGMGRITRDTIKQLSAMRGLVTDPLGNIVELPIKGNYREGLSIFEYVNSIRGSRKGLIDTALKTADAGYLTRRLVDASHDAIIREQDCGTKDGITISTQGPRGDKFADRLVGRFTLKKILHPKTKKQILSANQIIDDEAVKQIIEANITEVEVRSPLTCESRFGVCVHCYGLNFANLEITQIGDPVGILAAQSIGEPGTQLTMRTKHTSGSVGLDVTQGLPRVTELLEVRTPKNLSPIAEVAGKAKILETDSGYRITITPTIGGKDQRREYLVPLTSVLNIEDGQLVPAGHPLASGNLDVKQVLKVKGLRAAQEYLVNEAQRVYESQGIPIKDKHFEVIVKKMSDKVKIETPGDTDLLPGQVVSRGRFDAINESVIAEGGQPATAGVLILGLIQSSLYTESWLSSASFQDTTKVLTRAAIEGDTDPLLGMKENVIIGRLIPTNAERAEIKDGLLVNQ</sequence>
<dbReference type="Gene3D" id="1.10.40.90">
    <property type="match status" value="1"/>
</dbReference>
<organism evidence="11 12">
    <name type="scientific">Candidatus Chazhemtobacterium aquaticus</name>
    <dbReference type="NCBI Taxonomy" id="2715735"/>
    <lineage>
        <taxon>Bacteria</taxon>
        <taxon>Candidatus Chazhemtobacteraceae</taxon>
        <taxon>Candidatus Chazhemtobacterium</taxon>
    </lineage>
</organism>
<feature type="binding site" evidence="7">
    <location>
        <position position="874"/>
    </location>
    <ligand>
        <name>Zn(2+)</name>
        <dbReference type="ChEBI" id="CHEBI:29105"/>
        <label>2</label>
    </ligand>
</feature>
<dbReference type="Pfam" id="PF04983">
    <property type="entry name" value="RNA_pol_Rpb1_3"/>
    <property type="match status" value="1"/>
</dbReference>
<dbReference type="RefSeq" id="WP_161931667.1">
    <property type="nucleotide sequence ID" value="NZ_CP047901.1"/>
</dbReference>
<keyword evidence="7" id="KW-0862">Zinc</keyword>
<dbReference type="CDD" id="cd01609">
    <property type="entry name" value="RNAP_beta'_N"/>
    <property type="match status" value="1"/>
</dbReference>
<dbReference type="Pfam" id="PF00623">
    <property type="entry name" value="RNA_pol_Rpb1_2"/>
    <property type="match status" value="2"/>
</dbReference>
<dbReference type="InterPro" id="IPR000722">
    <property type="entry name" value="RNA_pol_asu"/>
</dbReference>
<dbReference type="InterPro" id="IPR007066">
    <property type="entry name" value="RNA_pol_Rpb1_3"/>
</dbReference>
<feature type="coiled-coil region" evidence="9">
    <location>
        <begin position="138"/>
        <end position="172"/>
    </location>
</feature>
<comment type="similarity">
    <text evidence="7 8">Belongs to the RNA polymerase beta' chain family.</text>
</comment>
<comment type="cofactor">
    <cofactor evidence="7">
        <name>Zn(2+)</name>
        <dbReference type="ChEBI" id="CHEBI:29105"/>
    </cofactor>
    <text evidence="7">Binds 2 Zn(2+) ions per subunit.</text>
</comment>
<dbReference type="InterPro" id="IPR042102">
    <property type="entry name" value="RNA_pol_Rpb1_3_sf"/>
</dbReference>
<accession>A0A857NCQ4</accession>
<keyword evidence="9" id="KW-0175">Coiled coil</keyword>
<keyword evidence="2 7" id="KW-0808">Transferase</keyword>
<dbReference type="GO" id="GO:0000287">
    <property type="term" value="F:magnesium ion binding"/>
    <property type="evidence" value="ECO:0007669"/>
    <property type="project" value="UniProtKB-UniRule"/>
</dbReference>
<dbReference type="Gene3D" id="2.40.40.20">
    <property type="match status" value="1"/>
</dbReference>
<dbReference type="GO" id="GO:0008270">
    <property type="term" value="F:zinc ion binding"/>
    <property type="evidence" value="ECO:0007669"/>
    <property type="project" value="UniProtKB-UniRule"/>
</dbReference>
<feature type="binding site" evidence="7">
    <location>
        <position position="64"/>
    </location>
    <ligand>
        <name>Zn(2+)</name>
        <dbReference type="ChEBI" id="CHEBI:29105"/>
        <label>1</label>
    </ligand>
</feature>
<name>A0A857NCQ4_9BACT</name>
<keyword evidence="12" id="KW-1185">Reference proteome</keyword>
<feature type="binding site" evidence="7">
    <location>
        <position position="945"/>
    </location>
    <ligand>
        <name>Zn(2+)</name>
        <dbReference type="ChEBI" id="CHEBI:29105"/>
        <label>2</label>
    </ligand>
</feature>
<feature type="binding site" evidence="7">
    <location>
        <position position="551"/>
    </location>
    <ligand>
        <name>Mg(2+)</name>
        <dbReference type="ChEBI" id="CHEBI:18420"/>
    </ligand>
</feature>
<dbReference type="Gene3D" id="1.10.1790.20">
    <property type="match status" value="1"/>
</dbReference>
<feature type="binding site" evidence="7">
    <location>
        <position position="955"/>
    </location>
    <ligand>
        <name>Zn(2+)</name>
        <dbReference type="ChEBI" id="CHEBI:29105"/>
        <label>2</label>
    </ligand>
</feature>
<dbReference type="PANTHER" id="PTHR19376">
    <property type="entry name" value="DNA-DIRECTED RNA POLYMERASE"/>
    <property type="match status" value="1"/>
</dbReference>
<comment type="function">
    <text evidence="7 8">DNA-dependent RNA polymerase catalyzes the transcription of DNA into RNA using the four ribonucleoside triphosphates as substrates.</text>
</comment>
<dbReference type="GO" id="GO:0000428">
    <property type="term" value="C:DNA-directed RNA polymerase complex"/>
    <property type="evidence" value="ECO:0007669"/>
    <property type="project" value="UniProtKB-KW"/>
</dbReference>
<dbReference type="InterPro" id="IPR012754">
    <property type="entry name" value="DNA-dir_RpoC_beta_prime_bact"/>
</dbReference>
<dbReference type="EC" id="2.7.7.6" evidence="7"/>
<keyword evidence="5 7" id="KW-0804">Transcription</keyword>
<feature type="binding site" evidence="7">
    <location>
        <position position="66"/>
    </location>
    <ligand>
        <name>Zn(2+)</name>
        <dbReference type="ChEBI" id="CHEBI:29105"/>
        <label>1</label>
    </ligand>
</feature>
<evidence type="ECO:0000256" key="7">
    <source>
        <dbReference type="HAMAP-Rule" id="MF_01322"/>
    </source>
</evidence>
<evidence type="ECO:0000256" key="2">
    <source>
        <dbReference type="ARBA" id="ARBA00022679"/>
    </source>
</evidence>
<feature type="binding site" evidence="7">
    <location>
        <position position="547"/>
    </location>
    <ligand>
        <name>Mg(2+)</name>
        <dbReference type="ChEBI" id="CHEBI:18420"/>
    </ligand>
</feature>
<dbReference type="Pfam" id="PF04997">
    <property type="entry name" value="RNA_pol_Rpb1_1"/>
    <property type="match status" value="1"/>
</dbReference>
<evidence type="ECO:0000256" key="9">
    <source>
        <dbReference type="SAM" id="Coils"/>
    </source>
</evidence>